<dbReference type="EMBL" id="UYYB01118494">
    <property type="protein sequence ID" value="VDM82616.1"/>
    <property type="molecule type" value="Genomic_DNA"/>
</dbReference>
<reference evidence="2 3" key="1">
    <citation type="submission" date="2018-11" db="EMBL/GenBank/DDBJ databases">
        <authorList>
            <consortium name="Pathogen Informatics"/>
        </authorList>
    </citation>
    <scope>NUCLEOTIDE SEQUENCE [LARGE SCALE GENOMIC DNA]</scope>
</reference>
<feature type="compositionally biased region" description="Basic and acidic residues" evidence="1">
    <location>
        <begin position="38"/>
        <end position="48"/>
    </location>
</feature>
<accession>A0A3P7JGR1</accession>
<name>A0A3P7JGR1_STRVU</name>
<protein>
    <submittedName>
        <fullName evidence="2">Uncharacterized protein</fullName>
    </submittedName>
</protein>
<evidence type="ECO:0000313" key="2">
    <source>
        <dbReference type="EMBL" id="VDM82616.1"/>
    </source>
</evidence>
<evidence type="ECO:0000313" key="3">
    <source>
        <dbReference type="Proteomes" id="UP000270094"/>
    </source>
</evidence>
<evidence type="ECO:0000256" key="1">
    <source>
        <dbReference type="SAM" id="MobiDB-lite"/>
    </source>
</evidence>
<gene>
    <name evidence="2" type="ORF">SVUK_LOCUS17614</name>
</gene>
<sequence length="48" mass="5852">MDDSLLELIPMDVGVEDIEDVPVSEYPRTQIQTEDYEKENRRERRQWQ</sequence>
<dbReference type="Proteomes" id="UP000270094">
    <property type="component" value="Unassembled WGS sequence"/>
</dbReference>
<keyword evidence="3" id="KW-1185">Reference proteome</keyword>
<feature type="region of interest" description="Disordered" evidence="1">
    <location>
        <begin position="20"/>
        <end position="48"/>
    </location>
</feature>
<dbReference type="AlphaFoldDB" id="A0A3P7JGR1"/>
<feature type="non-terminal residue" evidence="2">
    <location>
        <position position="48"/>
    </location>
</feature>
<proteinExistence type="predicted"/>
<organism evidence="2 3">
    <name type="scientific">Strongylus vulgaris</name>
    <name type="common">Blood worm</name>
    <dbReference type="NCBI Taxonomy" id="40348"/>
    <lineage>
        <taxon>Eukaryota</taxon>
        <taxon>Metazoa</taxon>
        <taxon>Ecdysozoa</taxon>
        <taxon>Nematoda</taxon>
        <taxon>Chromadorea</taxon>
        <taxon>Rhabditida</taxon>
        <taxon>Rhabditina</taxon>
        <taxon>Rhabditomorpha</taxon>
        <taxon>Strongyloidea</taxon>
        <taxon>Strongylidae</taxon>
        <taxon>Strongylus</taxon>
    </lineage>
</organism>